<dbReference type="InterPro" id="IPR029063">
    <property type="entry name" value="SAM-dependent_MTases_sf"/>
</dbReference>
<keyword evidence="2" id="KW-1185">Reference proteome</keyword>
<dbReference type="InterPro" id="IPR024268">
    <property type="entry name" value="AviRa"/>
</dbReference>
<dbReference type="EMBL" id="JACJVO010000009">
    <property type="protein sequence ID" value="MBB6731094.1"/>
    <property type="molecule type" value="Genomic_DNA"/>
</dbReference>
<sequence>MDYLFETVPRNYETFASGRVLYNARGTTAFPVRLASEIAQRCFRILEGKGEPGPYSVYDPCCGGGYLLTVVGLLHGPRIGSLQGSDVDGEALGIAAQNLSLLTKDGLDRRKDQLRKLYELYGKTSHREALASAEELDERIRSSGIERIATFQADATSPENRADMPGGVHLVMTDLPYGNLAEWRSESRDPLPEWFETVRRTMIPSRSVLAVVADKGQKLAHGKFRRLQHLKVGKRQIALFEPLA</sequence>
<accession>A0A7X0VUK9</accession>
<proteinExistence type="predicted"/>
<comment type="caution">
    <text evidence="1">The sequence shown here is derived from an EMBL/GenBank/DDBJ whole genome shotgun (WGS) entry which is preliminary data.</text>
</comment>
<dbReference type="Pfam" id="PF11599">
    <property type="entry name" value="AviRa"/>
    <property type="match status" value="1"/>
</dbReference>
<reference evidence="1 2" key="1">
    <citation type="submission" date="2020-08" db="EMBL/GenBank/DDBJ databases">
        <title>Cohnella phylogeny.</title>
        <authorList>
            <person name="Dunlap C."/>
        </authorList>
    </citation>
    <scope>NUCLEOTIDE SEQUENCE [LARGE SCALE GENOMIC DNA]</scope>
    <source>
        <strain evidence="1 2">CBP 2801</strain>
    </source>
</reference>
<evidence type="ECO:0000313" key="2">
    <source>
        <dbReference type="Proteomes" id="UP000564644"/>
    </source>
</evidence>
<organism evidence="1 2">
    <name type="scientific">Cohnella zeiphila</name>
    <dbReference type="NCBI Taxonomy" id="2761120"/>
    <lineage>
        <taxon>Bacteria</taxon>
        <taxon>Bacillati</taxon>
        <taxon>Bacillota</taxon>
        <taxon>Bacilli</taxon>
        <taxon>Bacillales</taxon>
        <taxon>Paenibacillaceae</taxon>
        <taxon>Cohnella</taxon>
    </lineage>
</organism>
<dbReference type="SUPFAM" id="SSF53335">
    <property type="entry name" value="S-adenosyl-L-methionine-dependent methyltransferases"/>
    <property type="match status" value="1"/>
</dbReference>
<gene>
    <name evidence="1" type="ORF">H7C18_09270</name>
</gene>
<protein>
    <recommendedName>
        <fullName evidence="3">rRNA methyltransferase</fullName>
    </recommendedName>
</protein>
<evidence type="ECO:0008006" key="3">
    <source>
        <dbReference type="Google" id="ProtNLM"/>
    </source>
</evidence>
<dbReference type="AlphaFoldDB" id="A0A7X0VUK9"/>
<dbReference type="Proteomes" id="UP000564644">
    <property type="component" value="Unassembled WGS sequence"/>
</dbReference>
<evidence type="ECO:0000313" key="1">
    <source>
        <dbReference type="EMBL" id="MBB6731094.1"/>
    </source>
</evidence>
<dbReference type="Gene3D" id="3.40.50.150">
    <property type="entry name" value="Vaccinia Virus protein VP39"/>
    <property type="match status" value="1"/>
</dbReference>
<name>A0A7X0VUK9_9BACL</name>
<dbReference type="RefSeq" id="WP_185128736.1">
    <property type="nucleotide sequence ID" value="NZ_JACJVO010000009.1"/>
</dbReference>
<dbReference type="Gene3D" id="1.10.287.540">
    <property type="entry name" value="Helix hairpin bin"/>
    <property type="match status" value="1"/>
</dbReference>